<reference evidence="3 4" key="1">
    <citation type="submission" date="2016-10" db="EMBL/GenBank/DDBJ databases">
        <authorList>
            <person name="de Groot N.N."/>
        </authorList>
    </citation>
    <scope>NUCLEOTIDE SEQUENCE [LARGE SCALE GENOMIC DNA]</scope>
    <source>
        <strain evidence="3 4">CGMCC 1.7666</strain>
    </source>
</reference>
<dbReference type="RefSeq" id="WP_091134062.1">
    <property type="nucleotide sequence ID" value="NZ_FMVJ01000005.1"/>
</dbReference>
<dbReference type="InterPro" id="IPR028098">
    <property type="entry name" value="Glyco_trans_4-like_N"/>
</dbReference>
<name>A0A1G5I7L9_9HYPH</name>
<accession>A0A1G5I7L9</accession>
<organism evidence="3 4">
    <name type="scientific">Microvirga guangxiensis</name>
    <dbReference type="NCBI Taxonomy" id="549386"/>
    <lineage>
        <taxon>Bacteria</taxon>
        <taxon>Pseudomonadati</taxon>
        <taxon>Pseudomonadota</taxon>
        <taxon>Alphaproteobacteria</taxon>
        <taxon>Hyphomicrobiales</taxon>
        <taxon>Methylobacteriaceae</taxon>
        <taxon>Microvirga</taxon>
    </lineage>
</organism>
<keyword evidence="4" id="KW-1185">Reference proteome</keyword>
<evidence type="ECO:0000259" key="1">
    <source>
        <dbReference type="Pfam" id="PF00534"/>
    </source>
</evidence>
<dbReference type="AlphaFoldDB" id="A0A1G5I7L9"/>
<sequence>MKNEKSRILIVDLSKRHGGVDTRVIDIAVSLRDRCEVKVVVLQDSQVAKLLQRSGVETYSIKRRRHDPRIVLDIMQAARAFQPDVIDAHNPQSQLWGALAAKLSRVRTAVATVHSIYGVAHRGFLRQHAHEGVLHLCRMLGLRFIVVSKSIQVYLMSLGISPSRITLSYNGVPTQPYHSCERSIRRSLNIPDAQFLVGMVGRIQKVKGYDILVSAISRLRERGCYVQVVIAGEGTEEDELRRLIRESDLGSHIHFIGFRKDVASVMAEIDVLCMPSRSEGLPYTALEAASAGLPLVATRVGGIPEVFIDRETALLVAPNDVEAIADALEELSKDGMLRLRLGQSARDFIRSRLTVEQMVSETLAAYSVGR</sequence>
<dbReference type="GO" id="GO:0016757">
    <property type="term" value="F:glycosyltransferase activity"/>
    <property type="evidence" value="ECO:0007669"/>
    <property type="project" value="InterPro"/>
</dbReference>
<dbReference type="EMBL" id="FMVJ01000005">
    <property type="protein sequence ID" value="SCY71710.1"/>
    <property type="molecule type" value="Genomic_DNA"/>
</dbReference>
<evidence type="ECO:0000259" key="2">
    <source>
        <dbReference type="Pfam" id="PF13439"/>
    </source>
</evidence>
<proteinExistence type="predicted"/>
<dbReference type="InterPro" id="IPR050194">
    <property type="entry name" value="Glycosyltransferase_grp1"/>
</dbReference>
<gene>
    <name evidence="3" type="ORF">SAMN02927923_02113</name>
</gene>
<dbReference type="SUPFAM" id="SSF53756">
    <property type="entry name" value="UDP-Glycosyltransferase/glycogen phosphorylase"/>
    <property type="match status" value="1"/>
</dbReference>
<dbReference type="Gene3D" id="3.40.50.2000">
    <property type="entry name" value="Glycogen Phosphorylase B"/>
    <property type="match status" value="2"/>
</dbReference>
<dbReference type="Proteomes" id="UP000199569">
    <property type="component" value="Unassembled WGS sequence"/>
</dbReference>
<dbReference type="PANTHER" id="PTHR45947:SF3">
    <property type="entry name" value="SULFOQUINOVOSYL TRANSFERASE SQD2"/>
    <property type="match status" value="1"/>
</dbReference>
<dbReference type="Pfam" id="PF13439">
    <property type="entry name" value="Glyco_transf_4"/>
    <property type="match status" value="1"/>
</dbReference>
<evidence type="ECO:0000313" key="3">
    <source>
        <dbReference type="EMBL" id="SCY71710.1"/>
    </source>
</evidence>
<dbReference type="CDD" id="cd03801">
    <property type="entry name" value="GT4_PimA-like"/>
    <property type="match status" value="1"/>
</dbReference>
<feature type="domain" description="Glycosyl transferase family 1" evidence="1">
    <location>
        <begin position="183"/>
        <end position="347"/>
    </location>
</feature>
<dbReference type="OrthoDB" id="9806708at2"/>
<dbReference type="STRING" id="549386.SAMN02927923_02113"/>
<evidence type="ECO:0000313" key="4">
    <source>
        <dbReference type="Proteomes" id="UP000199569"/>
    </source>
</evidence>
<feature type="domain" description="Glycosyltransferase subfamily 4-like N-terminal" evidence="2">
    <location>
        <begin position="18"/>
        <end position="175"/>
    </location>
</feature>
<dbReference type="InterPro" id="IPR001296">
    <property type="entry name" value="Glyco_trans_1"/>
</dbReference>
<protein>
    <submittedName>
        <fullName evidence="3">Glycosyltransferase involved in cell wall bisynthesis</fullName>
    </submittedName>
</protein>
<dbReference type="Pfam" id="PF00534">
    <property type="entry name" value="Glycos_transf_1"/>
    <property type="match status" value="1"/>
</dbReference>
<keyword evidence="3" id="KW-0808">Transferase</keyword>
<dbReference type="PANTHER" id="PTHR45947">
    <property type="entry name" value="SULFOQUINOVOSYL TRANSFERASE SQD2"/>
    <property type="match status" value="1"/>
</dbReference>